<dbReference type="InterPro" id="IPR036388">
    <property type="entry name" value="WH-like_DNA-bd_sf"/>
</dbReference>
<keyword evidence="7 9" id="KW-0472">Membrane</keyword>
<dbReference type="Gene3D" id="1.10.10.10">
    <property type="entry name" value="Winged helix-like DNA-binding domain superfamily/Winged helix DNA-binding domain"/>
    <property type="match status" value="1"/>
</dbReference>
<accession>A0A8J6Y0C0</accession>
<dbReference type="GO" id="GO:0055085">
    <property type="term" value="P:transmembrane transport"/>
    <property type="evidence" value="ECO:0007669"/>
    <property type="project" value="InterPro"/>
</dbReference>
<dbReference type="GO" id="GO:0046914">
    <property type="term" value="F:transition metal ion binding"/>
    <property type="evidence" value="ECO:0007669"/>
    <property type="project" value="InterPro"/>
</dbReference>
<dbReference type="SUPFAM" id="SSF47979">
    <property type="entry name" value="Iron-dependent repressor protein, dimerization domain"/>
    <property type="match status" value="1"/>
</dbReference>
<dbReference type="EMBL" id="JACXWD010000042">
    <property type="protein sequence ID" value="MBD3868770.1"/>
    <property type="molecule type" value="Genomic_DNA"/>
</dbReference>
<dbReference type="Pfam" id="PF02742">
    <property type="entry name" value="Fe_dep_repr_C"/>
    <property type="match status" value="1"/>
</dbReference>
<dbReference type="GO" id="GO:0071281">
    <property type="term" value="P:cellular response to iron ion"/>
    <property type="evidence" value="ECO:0007669"/>
    <property type="project" value="UniProtKB-ARBA"/>
</dbReference>
<dbReference type="SMART" id="SM00529">
    <property type="entry name" value="HTH_DTXR"/>
    <property type="match status" value="1"/>
</dbReference>
<feature type="domain" description="Iron dependent repressor metal binding and dimerisation" evidence="10">
    <location>
        <begin position="351"/>
        <end position="420"/>
    </location>
</feature>
<feature type="transmembrane region" description="Helical" evidence="9">
    <location>
        <begin position="62"/>
        <end position="81"/>
    </location>
</feature>
<evidence type="ECO:0000313" key="12">
    <source>
        <dbReference type="Proteomes" id="UP000648239"/>
    </source>
</evidence>
<dbReference type="GO" id="GO:0003700">
    <property type="term" value="F:DNA-binding transcription factor activity"/>
    <property type="evidence" value="ECO:0007669"/>
    <property type="project" value="InterPro"/>
</dbReference>
<keyword evidence="4" id="KW-1003">Cell membrane</keyword>
<name>A0A8J6Y0C0_9BACT</name>
<keyword evidence="5 8" id="KW-0812">Transmembrane</keyword>
<comment type="subcellular location">
    <subcellularLocation>
        <location evidence="1 8">Cell membrane</location>
        <topology evidence="1 8">Multi-pass membrane protein</topology>
    </subcellularLocation>
</comment>
<feature type="transmembrane region" description="Helical" evidence="9">
    <location>
        <begin position="6"/>
        <end position="30"/>
    </location>
</feature>
<comment type="similarity">
    <text evidence="2 8">Belongs to the ABC-3 integral membrane protein family.</text>
</comment>
<evidence type="ECO:0000256" key="2">
    <source>
        <dbReference type="ARBA" id="ARBA00008034"/>
    </source>
</evidence>
<dbReference type="SUPFAM" id="SSF81345">
    <property type="entry name" value="ABC transporter involved in vitamin B12 uptake, BtuC"/>
    <property type="match status" value="1"/>
</dbReference>
<reference evidence="11 12" key="1">
    <citation type="submission" date="2020-08" db="EMBL/GenBank/DDBJ databases">
        <title>Acidobacteriota in marine sediments use diverse sulfur dissimilation pathways.</title>
        <authorList>
            <person name="Wasmund K."/>
        </authorList>
    </citation>
    <scope>NUCLEOTIDE SEQUENCE [LARGE SCALE GENOMIC DNA]</scope>
    <source>
        <strain evidence="11">MAG AM4</strain>
    </source>
</reference>
<dbReference type="InterPro" id="IPR001626">
    <property type="entry name" value="ABC_TroCD"/>
</dbReference>
<dbReference type="GO" id="GO:0010043">
    <property type="term" value="P:response to zinc ion"/>
    <property type="evidence" value="ECO:0007669"/>
    <property type="project" value="TreeGrafter"/>
</dbReference>
<organism evidence="11 12">
    <name type="scientific">Candidatus Polarisedimenticola svalbardensis</name>
    <dbReference type="NCBI Taxonomy" id="2886004"/>
    <lineage>
        <taxon>Bacteria</taxon>
        <taxon>Pseudomonadati</taxon>
        <taxon>Acidobacteriota</taxon>
        <taxon>Candidatus Polarisedimenticolia</taxon>
        <taxon>Candidatus Polarisedimenticolales</taxon>
        <taxon>Candidatus Polarisedimenticolaceae</taxon>
        <taxon>Candidatus Polarisedimenticola</taxon>
    </lineage>
</organism>
<dbReference type="FunFam" id="1.10.3470.10:FF:000003">
    <property type="entry name" value="Iron ABC transporter permease SitD"/>
    <property type="match status" value="1"/>
</dbReference>
<dbReference type="InterPro" id="IPR001367">
    <property type="entry name" value="Fe_dep_repressor"/>
</dbReference>
<feature type="transmembrane region" description="Helical" evidence="9">
    <location>
        <begin position="252"/>
        <end position="270"/>
    </location>
</feature>
<keyword evidence="6 9" id="KW-1133">Transmembrane helix</keyword>
<dbReference type="Pfam" id="PF00950">
    <property type="entry name" value="ABC-3"/>
    <property type="match status" value="1"/>
</dbReference>
<evidence type="ECO:0000256" key="3">
    <source>
        <dbReference type="ARBA" id="ARBA00022448"/>
    </source>
</evidence>
<feature type="transmembrane region" description="Helical" evidence="9">
    <location>
        <begin position="39"/>
        <end position="56"/>
    </location>
</feature>
<evidence type="ECO:0000256" key="6">
    <source>
        <dbReference type="ARBA" id="ARBA00022989"/>
    </source>
</evidence>
<protein>
    <submittedName>
        <fullName evidence="11">Metal ABC transporter permease</fullName>
    </submittedName>
</protein>
<dbReference type="Gene3D" id="1.10.3470.10">
    <property type="entry name" value="ABC transporter involved in vitamin B12 uptake, BtuC"/>
    <property type="match status" value="1"/>
</dbReference>
<sequence>MEWTFTVRIVLAGSALLGLTGGVLGCFALLRRQSLLSDALAHAALPGVCLAFLITGSKSPEVLLAGAMVAGVLGAFAILAVIRNSRIKEDSAIGIILSVFFGAGIVLLTWIQKLPAGNQSGLDRFLFGQAATMGTDDIRLLSVVAVLVLCAVVLFFKEFKLVSFDQGFGVSLGLPVKLLEFGLTALLVLVVVIGLQMVGVVLMVATLVTPAAAARQWTDRLGLMLLLSGGIGAVSGSVGALASATLPRVPTGPAIVLVSSVILVFSLMLAPRRGMVWAMLQDRQVERRIRRENLLKDLYLAGERGTGFTSWVTLPILMGYRGLTGAGLLRSARRLVKNSHLERSGDQLRLTVEGIREAAKVVRKHRLWESYLSRRLELPPDHLHRDAEMMEHALSDEVVDDLDRRLGYPECDPHGKPIPREQS</sequence>
<dbReference type="AlphaFoldDB" id="A0A8J6Y0C0"/>
<evidence type="ECO:0000256" key="4">
    <source>
        <dbReference type="ARBA" id="ARBA00022475"/>
    </source>
</evidence>
<dbReference type="InterPro" id="IPR022689">
    <property type="entry name" value="Iron_dep_repressor"/>
</dbReference>
<evidence type="ECO:0000256" key="1">
    <source>
        <dbReference type="ARBA" id="ARBA00004651"/>
    </source>
</evidence>
<proteinExistence type="inferred from homology"/>
<dbReference type="InterPro" id="IPR037294">
    <property type="entry name" value="ABC_BtuC-like"/>
</dbReference>
<dbReference type="PANTHER" id="PTHR30477">
    <property type="entry name" value="ABC-TRANSPORTER METAL-BINDING PROTEIN"/>
    <property type="match status" value="1"/>
</dbReference>
<evidence type="ECO:0000256" key="7">
    <source>
        <dbReference type="ARBA" id="ARBA00023136"/>
    </source>
</evidence>
<feature type="transmembrane region" description="Helical" evidence="9">
    <location>
        <begin position="197"/>
        <end position="214"/>
    </location>
</feature>
<evidence type="ECO:0000259" key="10">
    <source>
        <dbReference type="Pfam" id="PF02742"/>
    </source>
</evidence>
<evidence type="ECO:0000256" key="9">
    <source>
        <dbReference type="SAM" id="Phobius"/>
    </source>
</evidence>
<comment type="caution">
    <text evidence="11">The sequence shown here is derived from an EMBL/GenBank/DDBJ whole genome shotgun (WGS) entry which is preliminary data.</text>
</comment>
<feature type="transmembrane region" description="Helical" evidence="9">
    <location>
        <begin position="221"/>
        <end position="246"/>
    </location>
</feature>
<feature type="transmembrane region" description="Helical" evidence="9">
    <location>
        <begin position="138"/>
        <end position="156"/>
    </location>
</feature>
<dbReference type="GO" id="GO:0046983">
    <property type="term" value="F:protein dimerization activity"/>
    <property type="evidence" value="ECO:0007669"/>
    <property type="project" value="InterPro"/>
</dbReference>
<evidence type="ECO:0000256" key="5">
    <source>
        <dbReference type="ARBA" id="ARBA00022692"/>
    </source>
</evidence>
<dbReference type="CDD" id="cd06550">
    <property type="entry name" value="TM_ABC_iron-siderophores_like"/>
    <property type="match status" value="1"/>
</dbReference>
<feature type="transmembrane region" description="Helical" evidence="9">
    <location>
        <begin position="93"/>
        <end position="111"/>
    </location>
</feature>
<dbReference type="GO" id="GO:0043190">
    <property type="term" value="C:ATP-binding cassette (ABC) transporter complex"/>
    <property type="evidence" value="ECO:0007669"/>
    <property type="project" value="InterPro"/>
</dbReference>
<dbReference type="PANTHER" id="PTHR30477:SF3">
    <property type="entry name" value="METAL TRANSPORT SYSTEM MEMBRANE PROTEIN CT_069-RELATED"/>
    <property type="match status" value="1"/>
</dbReference>
<keyword evidence="3 8" id="KW-0813">Transport</keyword>
<dbReference type="InterPro" id="IPR036421">
    <property type="entry name" value="Fe_dep_repressor_sf"/>
</dbReference>
<dbReference type="Proteomes" id="UP000648239">
    <property type="component" value="Unassembled WGS sequence"/>
</dbReference>
<evidence type="ECO:0000313" key="11">
    <source>
        <dbReference type="EMBL" id="MBD3868770.1"/>
    </source>
</evidence>
<evidence type="ECO:0000256" key="8">
    <source>
        <dbReference type="RuleBase" id="RU003943"/>
    </source>
</evidence>
<gene>
    <name evidence="11" type="ORF">IFK94_11650</name>
</gene>